<comment type="caution">
    <text evidence="2">The sequence shown here is derived from an EMBL/GenBank/DDBJ whole genome shotgun (WGS) entry which is preliminary data.</text>
</comment>
<evidence type="ECO:0000256" key="1">
    <source>
        <dbReference type="SAM" id="MobiDB-lite"/>
    </source>
</evidence>
<accession>A0A1S1LJL8</accession>
<feature type="region of interest" description="Disordered" evidence="1">
    <location>
        <begin position="1"/>
        <end position="22"/>
    </location>
</feature>
<gene>
    <name evidence="2" type="ORF">BKG82_12810</name>
</gene>
<reference evidence="2 3" key="1">
    <citation type="submission" date="2016-10" db="EMBL/GenBank/DDBJ databases">
        <title>Evaluation of Human, Veterinary and Environmental Mycobacterium chelonae Isolates by Core Genome Phylogenomic Analysis, Targeted Gene Comparison, and Anti-microbial Susceptibility Patterns: A Tale of Mistaken Identities.</title>
        <authorList>
            <person name="Fogelson S.B."/>
            <person name="Camus A.C."/>
            <person name="Lorenz W."/>
            <person name="Vasireddy R."/>
            <person name="Vasireddy S."/>
            <person name="Smith T."/>
            <person name="Brown-Elliott B.A."/>
            <person name="Wallace R.J.Jr."/>
            <person name="Hasan N.A."/>
            <person name="Reischl U."/>
            <person name="Sanchez S."/>
        </authorList>
    </citation>
    <scope>NUCLEOTIDE SEQUENCE [LARGE SCALE GENOMIC DNA]</scope>
    <source>
        <strain evidence="2 3">15515</strain>
    </source>
</reference>
<protein>
    <submittedName>
        <fullName evidence="2">Uncharacterized protein</fullName>
    </submittedName>
</protein>
<evidence type="ECO:0000313" key="3">
    <source>
        <dbReference type="Proteomes" id="UP000180043"/>
    </source>
</evidence>
<proteinExistence type="predicted"/>
<evidence type="ECO:0000313" key="2">
    <source>
        <dbReference type="EMBL" id="OHU57067.1"/>
    </source>
</evidence>
<dbReference type="AlphaFoldDB" id="A0A1S1LJL8"/>
<dbReference type="Proteomes" id="UP000180043">
    <property type="component" value="Unassembled WGS sequence"/>
</dbReference>
<sequence length="79" mass="8237">MIDTDAMVITGQPRQAPAAAGTGIPADADEAYLRGLCVDCKTAWHGPGQPRCDTCHGVFVRRGRTTVSTPAQQKGRGAA</sequence>
<organism evidence="2 3">
    <name type="scientific">Mycobacteroides chelonae</name>
    <name type="common">Mycobacterium chelonae</name>
    <dbReference type="NCBI Taxonomy" id="1774"/>
    <lineage>
        <taxon>Bacteria</taxon>
        <taxon>Bacillati</taxon>
        <taxon>Actinomycetota</taxon>
        <taxon>Actinomycetes</taxon>
        <taxon>Mycobacteriales</taxon>
        <taxon>Mycobacteriaceae</taxon>
        <taxon>Mycobacteroides</taxon>
    </lineage>
</organism>
<dbReference type="EMBL" id="MLIQ01000014">
    <property type="protein sequence ID" value="OHU57067.1"/>
    <property type="molecule type" value="Genomic_DNA"/>
</dbReference>
<name>A0A1S1LJL8_MYCCH</name>